<keyword evidence="3" id="KW-0862">Zinc</keyword>
<keyword evidence="1" id="KW-0479">Metal-binding</keyword>
<feature type="region of interest" description="Disordered" evidence="5">
    <location>
        <begin position="365"/>
        <end position="405"/>
    </location>
</feature>
<evidence type="ECO:0000259" key="6">
    <source>
        <dbReference type="PROSITE" id="PS50808"/>
    </source>
</evidence>
<feature type="compositionally biased region" description="Polar residues" evidence="5">
    <location>
        <begin position="87"/>
        <end position="97"/>
    </location>
</feature>
<reference evidence="7" key="3">
    <citation type="submission" date="2025-09" db="UniProtKB">
        <authorList>
            <consortium name="Ensembl"/>
        </authorList>
    </citation>
    <scope>IDENTIFICATION</scope>
</reference>
<protein>
    <recommendedName>
        <fullName evidence="6">BED-type domain-containing protein</fullName>
    </recommendedName>
</protein>
<dbReference type="Ensembl" id="ENSACAT00000030376.2">
    <property type="protein sequence ID" value="ENSACAP00000022957.2"/>
    <property type="gene ID" value="ENSACAG00000029066.2"/>
</dbReference>
<feature type="region of interest" description="Disordered" evidence="5">
    <location>
        <begin position="73"/>
        <end position="97"/>
    </location>
</feature>
<evidence type="ECO:0000313" key="7">
    <source>
        <dbReference type="Ensembl" id="ENSACAP00000022957.2"/>
    </source>
</evidence>
<reference evidence="7" key="2">
    <citation type="submission" date="2025-08" db="UniProtKB">
        <authorList>
            <consortium name="Ensembl"/>
        </authorList>
    </citation>
    <scope>IDENTIFICATION</scope>
</reference>
<keyword evidence="8" id="KW-1185">Reference proteome</keyword>
<feature type="compositionally biased region" description="Acidic residues" evidence="5">
    <location>
        <begin position="396"/>
        <end position="405"/>
    </location>
</feature>
<dbReference type="Bgee" id="ENSACAG00000029066">
    <property type="expression patterns" value="Expressed in ovary and 13 other cell types or tissues"/>
</dbReference>
<evidence type="ECO:0000256" key="5">
    <source>
        <dbReference type="SAM" id="MobiDB-lite"/>
    </source>
</evidence>
<dbReference type="PANTHER" id="PTHR47501">
    <property type="entry name" value="TRANSPOSASE-RELATED"/>
    <property type="match status" value="1"/>
</dbReference>
<reference evidence="7" key="1">
    <citation type="submission" date="2009-12" db="EMBL/GenBank/DDBJ databases">
        <title>The Genome Sequence of Anolis carolinensis (Green Anole Lizard).</title>
        <authorList>
            <consortium name="The Genome Sequencing Platform"/>
            <person name="Di Palma F."/>
            <person name="Alfoldi J."/>
            <person name="Heiman D."/>
            <person name="Young S."/>
            <person name="Grabherr M."/>
            <person name="Johnson J."/>
            <person name="Lander E.S."/>
            <person name="Lindblad-Toh K."/>
        </authorList>
    </citation>
    <scope>NUCLEOTIDE SEQUENCE [LARGE SCALE GENOMIC DNA]</scope>
    <source>
        <strain evidence="7">JBL SC #1</strain>
    </source>
</reference>
<dbReference type="PANTHER" id="PTHR47501:SF5">
    <property type="entry name" value="HAT C-TERMINAL DIMERISATION DOMAIN-CONTAINING PROTEIN"/>
    <property type="match status" value="1"/>
</dbReference>
<proteinExistence type="predicted"/>
<dbReference type="GO" id="GO:0003677">
    <property type="term" value="F:DNA binding"/>
    <property type="evidence" value="ECO:0007669"/>
    <property type="project" value="InterPro"/>
</dbReference>
<dbReference type="InterPro" id="IPR003656">
    <property type="entry name" value="Znf_BED"/>
</dbReference>
<dbReference type="InParanoid" id="R4GC98"/>
<evidence type="ECO:0000256" key="4">
    <source>
        <dbReference type="PROSITE-ProRule" id="PRU00027"/>
    </source>
</evidence>
<dbReference type="HOGENOM" id="CLU_013874_2_0_1"/>
<dbReference type="GeneTree" id="ENSGT00940000164914"/>
<feature type="region of interest" description="Disordered" evidence="5">
    <location>
        <begin position="668"/>
        <end position="707"/>
    </location>
</feature>
<dbReference type="AlphaFoldDB" id="R4GC98"/>
<name>R4GC98_ANOCA</name>
<evidence type="ECO:0000256" key="1">
    <source>
        <dbReference type="ARBA" id="ARBA00022723"/>
    </source>
</evidence>
<evidence type="ECO:0000313" key="8">
    <source>
        <dbReference type="Proteomes" id="UP000001646"/>
    </source>
</evidence>
<dbReference type="Proteomes" id="UP000001646">
    <property type="component" value="Unplaced"/>
</dbReference>
<dbReference type="SUPFAM" id="SSF53098">
    <property type="entry name" value="Ribonuclease H-like"/>
    <property type="match status" value="1"/>
</dbReference>
<organism evidence="7 8">
    <name type="scientific">Anolis carolinensis</name>
    <name type="common">Green anole</name>
    <name type="synonym">American chameleon</name>
    <dbReference type="NCBI Taxonomy" id="28377"/>
    <lineage>
        <taxon>Eukaryota</taxon>
        <taxon>Metazoa</taxon>
        <taxon>Chordata</taxon>
        <taxon>Craniata</taxon>
        <taxon>Vertebrata</taxon>
        <taxon>Euteleostomi</taxon>
        <taxon>Lepidosauria</taxon>
        <taxon>Squamata</taxon>
        <taxon>Bifurcata</taxon>
        <taxon>Unidentata</taxon>
        <taxon>Episquamata</taxon>
        <taxon>Toxicofera</taxon>
        <taxon>Iguania</taxon>
        <taxon>Dactyloidae</taxon>
        <taxon>Anolis</taxon>
    </lineage>
</organism>
<sequence>MAEAQSQEDSTNEEEAEQPPTTTPAQSQEALPGAETETTLSSESNVTSIETSVNAEVKILPIIHSGESQIVETQLHEGSAHEEEAETQPSAPASRQQDPFAGLEKAFTFVRQKGGSVLMQCNYCLPVIKNVSSAVNSATNLRKHLEKAHPEKLGASENAGKGKKRGFFEELLDEDDDPPSIKMLKQQQQQQATLERWGSGKEQITQKILDRKIMDFIVDETLPLHTVDRPSFVGLVRLGLPKCLTIMCSKTLRDSIEKRAASMRERLLRRLGAVEHVATTADCWTYGKRRFLGVTAHWINPTTLEREFGALACKRLKGRPTYEALATTLCKVYKKYKIHSKVVCTTTDNGFNFVKAFRFFETKEPADAADSSTDDNVDDESDSDSDEDNDHRHEEEETDDEEMEVEFVPISEMLNAGNKAKDDTEDSGDFGLPPHQQCASHTLNLVATQEVQAMVTDSSSNSPLGLFRKHFCSLMGKCSKLWSKQEQSEQIAEYIHKQYGVYLMVPDKTRWHSTFEALKQLNELLSSMPLKLDTVMDQCSLARITTAESLVLQEYTEVMGPLAQALDILQQDNGMFMGYLLPTLYNLDRKLQSLEKEPSRYTYCLPLLKGIRKALRKRFAHIWEDKKLLLAACLHPRFKVDWLESAQNSHTNRCMMETLLKAEIRGTVEEAGDRSSEKDPEGASLEDEFFNIPPREKTPAEEDSVDEEVTRYLRSPSREVSLLHAFPRVMQSFLQYNTGMPSSAAIEQLFSTGSKVMTVKRHSLSDELFEQLVLLRQNRAVF</sequence>
<feature type="domain" description="BED-type" evidence="6">
    <location>
        <begin position="119"/>
        <end position="156"/>
    </location>
</feature>
<evidence type="ECO:0000256" key="2">
    <source>
        <dbReference type="ARBA" id="ARBA00022771"/>
    </source>
</evidence>
<feature type="compositionally biased region" description="Low complexity" evidence="5">
    <location>
        <begin position="18"/>
        <end position="30"/>
    </location>
</feature>
<dbReference type="eggNOG" id="KOG1121">
    <property type="taxonomic scope" value="Eukaryota"/>
</dbReference>
<dbReference type="InterPro" id="IPR012337">
    <property type="entry name" value="RNaseH-like_sf"/>
</dbReference>
<dbReference type="PROSITE" id="PS50808">
    <property type="entry name" value="ZF_BED"/>
    <property type="match status" value="1"/>
</dbReference>
<accession>R4GC98</accession>
<dbReference type="GO" id="GO:0008270">
    <property type="term" value="F:zinc ion binding"/>
    <property type="evidence" value="ECO:0007669"/>
    <property type="project" value="UniProtKB-KW"/>
</dbReference>
<keyword evidence="2 4" id="KW-0863">Zinc-finger</keyword>
<evidence type="ECO:0000256" key="3">
    <source>
        <dbReference type="ARBA" id="ARBA00022833"/>
    </source>
</evidence>
<feature type="compositionally biased region" description="Basic and acidic residues" evidence="5">
    <location>
        <begin position="668"/>
        <end position="681"/>
    </location>
</feature>
<feature type="region of interest" description="Disordered" evidence="5">
    <location>
        <begin position="1"/>
        <end position="48"/>
    </location>
</feature>
<feature type="compositionally biased region" description="Polar residues" evidence="5">
    <location>
        <begin position="36"/>
        <end position="48"/>
    </location>
</feature>
<feature type="compositionally biased region" description="Acidic residues" evidence="5">
    <location>
        <begin position="372"/>
        <end position="388"/>
    </location>
</feature>